<accession>A0A4V6QM39</accession>
<keyword evidence="5" id="KW-0408">Iron</keyword>
<comment type="catalytic activity">
    <reaction evidence="6">
        <text>P(1),P(4)-bis(5'-adenosyl) tetraphosphate + H2O = 2 ADP + 2 H(+)</text>
        <dbReference type="Rhea" id="RHEA:24252"/>
        <dbReference type="ChEBI" id="CHEBI:15377"/>
        <dbReference type="ChEBI" id="CHEBI:15378"/>
        <dbReference type="ChEBI" id="CHEBI:58141"/>
        <dbReference type="ChEBI" id="CHEBI:456216"/>
        <dbReference type="EC" id="3.6.1.41"/>
    </reaction>
</comment>
<evidence type="ECO:0000256" key="6">
    <source>
        <dbReference type="ARBA" id="ARBA00049417"/>
    </source>
</evidence>
<evidence type="ECO:0000313" key="8">
    <source>
        <dbReference type="EMBL" id="TGL57506.1"/>
    </source>
</evidence>
<evidence type="ECO:0000256" key="5">
    <source>
        <dbReference type="ARBA" id="ARBA00023004"/>
    </source>
</evidence>
<dbReference type="GO" id="GO:0008803">
    <property type="term" value="F:bis(5'-nucleosyl)-tetraphosphatase (symmetrical) activity"/>
    <property type="evidence" value="ECO:0007669"/>
    <property type="project" value="UniProtKB-EC"/>
</dbReference>
<dbReference type="PANTHER" id="PTHR35795">
    <property type="entry name" value="SLR1885 PROTEIN"/>
    <property type="match status" value="1"/>
</dbReference>
<protein>
    <recommendedName>
        <fullName evidence="1">bis(5'-nucleosyl)-tetraphosphatase (symmetrical)</fullName>
        <ecNumber evidence="1">3.6.1.41</ecNumber>
    </recommendedName>
</protein>
<dbReference type="CDD" id="cd00077">
    <property type="entry name" value="HDc"/>
    <property type="match status" value="1"/>
</dbReference>
<dbReference type="NCBIfam" id="TIGR00488">
    <property type="entry name" value="bis(5'-nucleosyl)-tetraphosphatase (symmetrical) YqeK"/>
    <property type="match status" value="1"/>
</dbReference>
<sequence>MVCIFFMKSIDRWIEFFLQEVPKEITITRWEHCLRVAHQAERLATINGFHTPKMAFLAGITHDITKQKKKEFHLNLFEHVHDIELDGIPEEAYHAFSAEIYLATKYGFQNQEIFSAIRSHTLGKVEMSELDKILYASDFLGSEFAFKQNQLEDWVLETEKNLHFGIYLKASKTINQLLDSKSKIHKSTIETYNQNLAKL</sequence>
<dbReference type="InterPro" id="IPR005249">
    <property type="entry name" value="YqeK"/>
</dbReference>
<dbReference type="EC" id="3.6.1.41" evidence="1"/>
<evidence type="ECO:0000256" key="1">
    <source>
        <dbReference type="ARBA" id="ARBA00012506"/>
    </source>
</evidence>
<organism evidence="8 9">
    <name type="scientific">Leptospira ognonensis</name>
    <dbReference type="NCBI Taxonomy" id="2484945"/>
    <lineage>
        <taxon>Bacteria</taxon>
        <taxon>Pseudomonadati</taxon>
        <taxon>Spirochaetota</taxon>
        <taxon>Spirochaetia</taxon>
        <taxon>Leptospirales</taxon>
        <taxon>Leptospiraceae</taxon>
        <taxon>Leptospira</taxon>
    </lineage>
</organism>
<dbReference type="OrthoDB" id="338748at2"/>
<dbReference type="Proteomes" id="UP000297693">
    <property type="component" value="Unassembled WGS sequence"/>
</dbReference>
<gene>
    <name evidence="8" type="ORF">EHQ58_14615</name>
</gene>
<reference evidence="8" key="1">
    <citation type="journal article" date="2019" name="PLoS Negl. Trop. Dis.">
        <title>Revisiting the worldwide diversity of Leptospira species in the environment.</title>
        <authorList>
            <person name="Vincent A.T."/>
            <person name="Schiettekatte O."/>
            <person name="Bourhy P."/>
            <person name="Veyrier F.J."/>
            <person name="Picardeau M."/>
        </authorList>
    </citation>
    <scope>NUCLEOTIDE SEQUENCE [LARGE SCALE GENOMIC DNA]</scope>
    <source>
        <strain evidence="8">201702476</strain>
    </source>
</reference>
<dbReference type="GO" id="GO:0046872">
    <property type="term" value="F:metal ion binding"/>
    <property type="evidence" value="ECO:0007669"/>
    <property type="project" value="UniProtKB-KW"/>
</dbReference>
<dbReference type="EMBL" id="RQGD01000035">
    <property type="protein sequence ID" value="TGL57506.1"/>
    <property type="molecule type" value="Genomic_DNA"/>
</dbReference>
<dbReference type="GO" id="GO:0000166">
    <property type="term" value="F:nucleotide binding"/>
    <property type="evidence" value="ECO:0007669"/>
    <property type="project" value="UniProtKB-KW"/>
</dbReference>
<evidence type="ECO:0000256" key="4">
    <source>
        <dbReference type="ARBA" id="ARBA00022801"/>
    </source>
</evidence>
<evidence type="ECO:0000256" key="2">
    <source>
        <dbReference type="ARBA" id="ARBA00022723"/>
    </source>
</evidence>
<dbReference type="InterPro" id="IPR051094">
    <property type="entry name" value="Diverse_Catalytic_Enzymes"/>
</dbReference>
<keyword evidence="9" id="KW-1185">Reference proteome</keyword>
<dbReference type="AlphaFoldDB" id="A0A4V6QM39"/>
<evidence type="ECO:0000256" key="3">
    <source>
        <dbReference type="ARBA" id="ARBA00022741"/>
    </source>
</evidence>
<dbReference type="InterPro" id="IPR006674">
    <property type="entry name" value="HD_domain"/>
</dbReference>
<feature type="domain" description="HD" evidence="7">
    <location>
        <begin position="29"/>
        <end position="138"/>
    </location>
</feature>
<dbReference type="InterPro" id="IPR003607">
    <property type="entry name" value="HD/PDEase_dom"/>
</dbReference>
<keyword evidence="3" id="KW-0547">Nucleotide-binding</keyword>
<dbReference type="Gene3D" id="1.10.3210.10">
    <property type="entry name" value="Hypothetical protein af1432"/>
    <property type="match status" value="1"/>
</dbReference>
<name>A0A4V6QM39_9LEPT</name>
<evidence type="ECO:0000313" key="9">
    <source>
        <dbReference type="Proteomes" id="UP000297693"/>
    </source>
</evidence>
<dbReference type="SUPFAM" id="SSF109604">
    <property type="entry name" value="HD-domain/PDEase-like"/>
    <property type="match status" value="1"/>
</dbReference>
<comment type="caution">
    <text evidence="8">The sequence shown here is derived from an EMBL/GenBank/DDBJ whole genome shotgun (WGS) entry which is preliminary data.</text>
</comment>
<dbReference type="PANTHER" id="PTHR35795:SF1">
    <property type="entry name" value="BIS(5'-NUCLEOSYL)-TETRAPHOSPHATASE, SYMMETRICAL"/>
    <property type="match status" value="1"/>
</dbReference>
<proteinExistence type="predicted"/>
<keyword evidence="4" id="KW-0378">Hydrolase</keyword>
<dbReference type="Pfam" id="PF01966">
    <property type="entry name" value="HD"/>
    <property type="match status" value="1"/>
</dbReference>
<keyword evidence="2" id="KW-0479">Metal-binding</keyword>
<evidence type="ECO:0000259" key="7">
    <source>
        <dbReference type="Pfam" id="PF01966"/>
    </source>
</evidence>